<keyword evidence="2" id="KW-0732">Signal</keyword>
<dbReference type="Gramene" id="ESQ36973">
    <property type="protein sequence ID" value="ESQ36973"/>
    <property type="gene ID" value="EUTSA_v10002984mg"/>
</dbReference>
<reference evidence="7 8" key="1">
    <citation type="journal article" date="2013" name="Front. Plant Sci.">
        <title>The Reference Genome of the Halophytic Plant Eutrema salsugineum.</title>
        <authorList>
            <person name="Yang R."/>
            <person name="Jarvis D.E."/>
            <person name="Chen H."/>
            <person name="Beilstein M.A."/>
            <person name="Grimwood J."/>
            <person name="Jenkins J."/>
            <person name="Shu S."/>
            <person name="Prochnik S."/>
            <person name="Xin M."/>
            <person name="Ma C."/>
            <person name="Schmutz J."/>
            <person name="Wing R.A."/>
            <person name="Mitchell-Olds T."/>
            <person name="Schumaker K.S."/>
            <person name="Wang X."/>
        </authorList>
    </citation>
    <scope>NUCLEOTIDE SEQUENCE [LARGE SCALE GENOMIC DNA]</scope>
</reference>
<dbReference type="SMART" id="SM00108">
    <property type="entry name" value="B_lectin"/>
    <property type="match status" value="1"/>
</dbReference>
<dbReference type="InterPro" id="IPR035446">
    <property type="entry name" value="SLSG/EP1"/>
</dbReference>
<keyword evidence="4" id="KW-0325">Glycoprotein</keyword>
<dbReference type="CDD" id="cd00028">
    <property type="entry name" value="B_lectin"/>
    <property type="match status" value="1"/>
</dbReference>
<feature type="domain" description="Bulb-type lectin" evidence="5">
    <location>
        <begin position="20"/>
        <end position="136"/>
    </location>
</feature>
<dbReference type="STRING" id="72664.V4LB40"/>
<dbReference type="Pfam" id="PF08276">
    <property type="entry name" value="PAN_2"/>
    <property type="match status" value="1"/>
</dbReference>
<sequence length="407" mass="46211">RCSDLSELILLELGIRRRKPPIEEPARNLWSKMGIRSRTISRDGDDDRWYLGIWYKTISKRSYVSVANRDNPLSNSIGTLKVSNDANLILLDRSDTPVWSTNLTKAVKSPVVAELLANGNFVLRESTTKDPNRFLWQSFDFPVDTLLPEMKIGLDLKTGHDKFLKSWKSPNDPSSGDLSFKLETQGLPEFYLWKQDFKVYRTGPWNGIRFNGIPKMQDWSYVVNSFIENREEVTYTFKVANRSINTRFTLTSDGYCDMKTSPICNCIRGFEPRYPTSGASGETYDGCVRRSPLSCGGQGFLRLSRMKLPETSRVIVDKTIGLKECKERCDKDCNCTGFANTDIGNGGSGCVLWTGELVDMRTDVDSGQDFYVKSDATATIRCGSDINNMIHMYTITYHLHNLCELYI</sequence>
<gene>
    <name evidence="7" type="ORF">EUTSA_v10002984mg</name>
</gene>
<comment type="function">
    <text evidence="1">Involved in sporophytic self-incompatibility system (the inability of flowering plants to achieve self-fertilization).</text>
</comment>
<dbReference type="eggNOG" id="ENOG502QS2H">
    <property type="taxonomic scope" value="Eukaryota"/>
</dbReference>
<dbReference type="KEGG" id="eus:EUTSA_v10002984mg"/>
<dbReference type="PROSITE" id="PS50927">
    <property type="entry name" value="BULB_LECTIN"/>
    <property type="match status" value="1"/>
</dbReference>
<evidence type="ECO:0008006" key="9">
    <source>
        <dbReference type="Google" id="ProtNLM"/>
    </source>
</evidence>
<feature type="non-terminal residue" evidence="7">
    <location>
        <position position="1"/>
    </location>
</feature>
<dbReference type="PROSITE" id="PS50948">
    <property type="entry name" value="PAN"/>
    <property type="match status" value="1"/>
</dbReference>
<name>V4LB40_EUTSA</name>
<dbReference type="SUPFAM" id="SSF51110">
    <property type="entry name" value="alpha-D-mannose-specific plant lectins"/>
    <property type="match status" value="1"/>
</dbReference>
<dbReference type="InterPro" id="IPR000858">
    <property type="entry name" value="S_locus_glycoprot_dom"/>
</dbReference>
<keyword evidence="8" id="KW-1185">Reference proteome</keyword>
<evidence type="ECO:0000313" key="7">
    <source>
        <dbReference type="EMBL" id="ESQ36973.1"/>
    </source>
</evidence>
<evidence type="ECO:0000259" key="6">
    <source>
        <dbReference type="PROSITE" id="PS50948"/>
    </source>
</evidence>
<dbReference type="EMBL" id="KI517609">
    <property type="protein sequence ID" value="ESQ36973.1"/>
    <property type="molecule type" value="Genomic_DNA"/>
</dbReference>
<accession>V4LB40</accession>
<dbReference type="Proteomes" id="UP000030689">
    <property type="component" value="Unassembled WGS sequence"/>
</dbReference>
<dbReference type="PIRSF" id="PIRSF002686">
    <property type="entry name" value="SLG"/>
    <property type="match status" value="1"/>
</dbReference>
<organism evidence="7 8">
    <name type="scientific">Eutrema salsugineum</name>
    <name type="common">Saltwater cress</name>
    <name type="synonym">Sisymbrium salsugineum</name>
    <dbReference type="NCBI Taxonomy" id="72664"/>
    <lineage>
        <taxon>Eukaryota</taxon>
        <taxon>Viridiplantae</taxon>
        <taxon>Streptophyta</taxon>
        <taxon>Embryophyta</taxon>
        <taxon>Tracheophyta</taxon>
        <taxon>Spermatophyta</taxon>
        <taxon>Magnoliopsida</taxon>
        <taxon>eudicotyledons</taxon>
        <taxon>Gunneridae</taxon>
        <taxon>Pentapetalae</taxon>
        <taxon>rosids</taxon>
        <taxon>malvids</taxon>
        <taxon>Brassicales</taxon>
        <taxon>Brassicaceae</taxon>
        <taxon>Eutremeae</taxon>
        <taxon>Eutrema</taxon>
    </lineage>
</organism>
<dbReference type="Pfam" id="PF01453">
    <property type="entry name" value="B_lectin"/>
    <property type="match status" value="1"/>
</dbReference>
<evidence type="ECO:0000259" key="5">
    <source>
        <dbReference type="PROSITE" id="PS50927"/>
    </source>
</evidence>
<dbReference type="AlphaFoldDB" id="V4LB40"/>
<dbReference type="PANTHER" id="PTHR32444:SF89">
    <property type="entry name" value="S GLYCOPROTEIN"/>
    <property type="match status" value="1"/>
</dbReference>
<proteinExistence type="predicted"/>
<evidence type="ECO:0000256" key="4">
    <source>
        <dbReference type="ARBA" id="ARBA00023180"/>
    </source>
</evidence>
<evidence type="ECO:0000256" key="3">
    <source>
        <dbReference type="ARBA" id="ARBA00023157"/>
    </source>
</evidence>
<dbReference type="InterPro" id="IPR003609">
    <property type="entry name" value="Pan_app"/>
</dbReference>
<dbReference type="SMART" id="SM00473">
    <property type="entry name" value="PAN_AP"/>
    <property type="match status" value="1"/>
</dbReference>
<evidence type="ECO:0000256" key="1">
    <source>
        <dbReference type="ARBA" id="ARBA00003061"/>
    </source>
</evidence>
<evidence type="ECO:0000256" key="2">
    <source>
        <dbReference type="ARBA" id="ARBA00022729"/>
    </source>
</evidence>
<dbReference type="PANTHER" id="PTHR32444">
    <property type="entry name" value="BULB-TYPE LECTIN DOMAIN-CONTAINING PROTEIN"/>
    <property type="match status" value="1"/>
</dbReference>
<feature type="domain" description="Apple" evidence="6">
    <location>
        <begin position="295"/>
        <end position="375"/>
    </location>
</feature>
<dbReference type="GO" id="GO:0048544">
    <property type="term" value="P:recognition of pollen"/>
    <property type="evidence" value="ECO:0007669"/>
    <property type="project" value="InterPro"/>
</dbReference>
<keyword evidence="3" id="KW-1015">Disulfide bond</keyword>
<protein>
    <recommendedName>
        <fullName evidence="9">Bulb-type lectin domain-containing protein</fullName>
    </recommendedName>
</protein>
<evidence type="ECO:0000313" key="8">
    <source>
        <dbReference type="Proteomes" id="UP000030689"/>
    </source>
</evidence>
<dbReference type="Pfam" id="PF00954">
    <property type="entry name" value="S_locus_glycop"/>
    <property type="match status" value="1"/>
</dbReference>
<dbReference type="InterPro" id="IPR036426">
    <property type="entry name" value="Bulb-type_lectin_dom_sf"/>
</dbReference>
<dbReference type="Gene3D" id="2.90.10.10">
    <property type="entry name" value="Bulb-type lectin domain"/>
    <property type="match status" value="1"/>
</dbReference>
<dbReference type="InterPro" id="IPR001480">
    <property type="entry name" value="Bulb-type_lectin_dom"/>
</dbReference>
<dbReference type="OMA" id="FNGIPKM"/>
<dbReference type="CDD" id="cd01098">
    <property type="entry name" value="PAN_AP_plant"/>
    <property type="match status" value="1"/>
</dbReference>